<feature type="region of interest" description="Disordered" evidence="1">
    <location>
        <begin position="1"/>
        <end position="20"/>
    </location>
</feature>
<dbReference type="AlphaFoldDB" id="C7NNI8"/>
<dbReference type="InterPro" id="IPR036411">
    <property type="entry name" value="TorD-like_sf"/>
</dbReference>
<dbReference type="Gene3D" id="1.10.3480.10">
    <property type="entry name" value="TorD-like"/>
    <property type="match status" value="1"/>
</dbReference>
<reference evidence="2 3" key="1">
    <citation type="journal article" date="2009" name="Stand. Genomic Sci.">
        <title>Complete genome sequence of Halorhabdus utahensis type strain (AX-2).</title>
        <authorList>
            <person name="Anderson I."/>
            <person name="Tindall B.J."/>
            <person name="Pomrenke H."/>
            <person name="Goker M."/>
            <person name="Lapidus A."/>
            <person name="Nolan M."/>
            <person name="Copeland A."/>
            <person name="Glavina Del Rio T."/>
            <person name="Chen F."/>
            <person name="Tice H."/>
            <person name="Cheng J.F."/>
            <person name="Lucas S."/>
            <person name="Chertkov O."/>
            <person name="Bruce D."/>
            <person name="Brettin T."/>
            <person name="Detter J.C."/>
            <person name="Han C."/>
            <person name="Goodwin L."/>
            <person name="Land M."/>
            <person name="Hauser L."/>
            <person name="Chang Y.J."/>
            <person name="Jeffries C.D."/>
            <person name="Pitluck S."/>
            <person name="Pati A."/>
            <person name="Mavromatis K."/>
            <person name="Ivanova N."/>
            <person name="Ovchinnikova G."/>
            <person name="Chen A."/>
            <person name="Palaniappan K."/>
            <person name="Chain P."/>
            <person name="Rohde M."/>
            <person name="Bristow J."/>
            <person name="Eisen J.A."/>
            <person name="Markowitz V."/>
            <person name="Hugenholtz P."/>
            <person name="Kyrpides N.C."/>
            <person name="Klenk H.P."/>
        </authorList>
    </citation>
    <scope>NUCLEOTIDE SEQUENCE [LARGE SCALE GENOMIC DNA]</scope>
    <source>
        <strain evidence="3">DSM 12940 / JCM 11049 / AX-2</strain>
    </source>
</reference>
<accession>C7NNI8</accession>
<protein>
    <submittedName>
        <fullName evidence="2">DMSO reductase family type II enzyme chaperone</fullName>
    </submittedName>
</protein>
<proteinExistence type="predicted"/>
<organism evidence="2 3">
    <name type="scientific">Halorhabdus utahensis (strain DSM 12940 / JCM 11049 / AX-2)</name>
    <dbReference type="NCBI Taxonomy" id="519442"/>
    <lineage>
        <taxon>Archaea</taxon>
        <taxon>Methanobacteriati</taxon>
        <taxon>Methanobacteriota</taxon>
        <taxon>Stenosarchaea group</taxon>
        <taxon>Halobacteria</taxon>
        <taxon>Halobacteriales</taxon>
        <taxon>Haloarculaceae</taxon>
        <taxon>Halorhabdus</taxon>
    </lineage>
</organism>
<dbReference type="Pfam" id="PF02613">
    <property type="entry name" value="Nitrate_red_del"/>
    <property type="match status" value="1"/>
</dbReference>
<dbReference type="InterPro" id="IPR020945">
    <property type="entry name" value="DMSO/NO3_reduct_chaperone"/>
</dbReference>
<dbReference type="SUPFAM" id="SSF89155">
    <property type="entry name" value="TorD-like"/>
    <property type="match status" value="1"/>
</dbReference>
<dbReference type="NCBIfam" id="TIGR03482">
    <property type="entry name" value="DMSO_red_II_cha"/>
    <property type="match status" value="1"/>
</dbReference>
<evidence type="ECO:0000313" key="3">
    <source>
        <dbReference type="Proteomes" id="UP000002071"/>
    </source>
</evidence>
<dbReference type="Proteomes" id="UP000002071">
    <property type="component" value="Chromosome"/>
</dbReference>
<gene>
    <name evidence="2" type="ordered locus">Huta_0027</name>
</gene>
<dbReference type="OrthoDB" id="226594at2157"/>
<dbReference type="InterPro" id="IPR017843">
    <property type="entry name" value="DMSO_Rdtase_II_chaperone"/>
</dbReference>
<evidence type="ECO:0000313" key="2">
    <source>
        <dbReference type="EMBL" id="ACV10216.1"/>
    </source>
</evidence>
<dbReference type="HOGENOM" id="CLU_1232740_0_0_2"/>
<dbReference type="EMBL" id="CP001687">
    <property type="protein sequence ID" value="ACV10216.1"/>
    <property type="molecule type" value="Genomic_DNA"/>
</dbReference>
<dbReference type="RefSeq" id="WP_012795093.1">
    <property type="nucleotide sequence ID" value="NC_013158.1"/>
</dbReference>
<keyword evidence="3" id="KW-1185">Reference proteome</keyword>
<dbReference type="KEGG" id="hut:Huta_0027"/>
<sequence>MTATDTGGTDQRDAQLKAGDVATDPAARGVLYQTLARAFAHPTEAFHAALGAGRIGSGIRDAITQTRLDVTVPDLSPAEDYQDLSARYNHVFALGMTATTDRTDGSVEKEGPAVSLYESSHRDDATWETINVDLARAYEYYDLSVDTDERDHHDNLGLQLEFAGYLARREALGEDDAAAARRDLLDRHLTVFTSSLREELVELDTAGVYTELATLLERVVAADHADLTDRLGAVPSADEREVNW</sequence>
<dbReference type="eggNOG" id="arCOG01506">
    <property type="taxonomic scope" value="Archaea"/>
</dbReference>
<name>C7NNI8_HALUD</name>
<dbReference type="GeneID" id="8382287"/>
<evidence type="ECO:0000256" key="1">
    <source>
        <dbReference type="SAM" id="MobiDB-lite"/>
    </source>
</evidence>
<dbReference type="STRING" id="519442.Huta_0027"/>